<keyword evidence="5" id="KW-0539">Nucleus</keyword>
<dbReference type="Pfam" id="PF00412">
    <property type="entry name" value="LIM"/>
    <property type="match status" value="1"/>
</dbReference>
<dbReference type="VEuPathDB" id="AmoebaDB:ACA1_123850"/>
<dbReference type="Proteomes" id="UP000011083">
    <property type="component" value="Unassembled WGS sequence"/>
</dbReference>
<proteinExistence type="predicted"/>
<dbReference type="InterPro" id="IPR001781">
    <property type="entry name" value="Znf_LIM"/>
</dbReference>
<evidence type="ECO:0000256" key="2">
    <source>
        <dbReference type="ARBA" id="ARBA00022723"/>
    </source>
</evidence>
<dbReference type="PROSITE" id="PS00478">
    <property type="entry name" value="LIM_DOMAIN_1"/>
    <property type="match status" value="1"/>
</dbReference>
<dbReference type="KEGG" id="acan:ACA1_123850"/>
<protein>
    <submittedName>
        <fullName evidence="8">LIM domain containing protein</fullName>
    </submittedName>
</protein>
<comment type="subcellular location">
    <subcellularLocation>
        <location evidence="1">Nucleus</location>
    </subcellularLocation>
</comment>
<gene>
    <name evidence="8" type="ORF">ACA1_123850</name>
</gene>
<evidence type="ECO:0000256" key="3">
    <source>
        <dbReference type="ARBA" id="ARBA00022737"/>
    </source>
</evidence>
<evidence type="ECO:0000313" key="9">
    <source>
        <dbReference type="Proteomes" id="UP000011083"/>
    </source>
</evidence>
<dbReference type="AlphaFoldDB" id="L8HHC5"/>
<dbReference type="PROSITE" id="PS50023">
    <property type="entry name" value="LIM_DOMAIN_2"/>
    <property type="match status" value="1"/>
</dbReference>
<dbReference type="GO" id="GO:0005634">
    <property type="term" value="C:nucleus"/>
    <property type="evidence" value="ECO:0007669"/>
    <property type="project" value="UniProtKB-SubCell"/>
</dbReference>
<dbReference type="OMA" id="QRKNTGA"/>
<keyword evidence="9" id="KW-1185">Reference proteome</keyword>
<evidence type="ECO:0000256" key="4">
    <source>
        <dbReference type="ARBA" id="ARBA00022833"/>
    </source>
</evidence>
<keyword evidence="2 6" id="KW-0479">Metal-binding</keyword>
<keyword evidence="3" id="KW-0677">Repeat</keyword>
<dbReference type="GO" id="GO:0005737">
    <property type="term" value="C:cytoplasm"/>
    <property type="evidence" value="ECO:0007669"/>
    <property type="project" value="TreeGrafter"/>
</dbReference>
<dbReference type="GO" id="GO:0046872">
    <property type="term" value="F:metal ion binding"/>
    <property type="evidence" value="ECO:0007669"/>
    <property type="project" value="UniProtKB-KW"/>
</dbReference>
<organism evidence="8 9">
    <name type="scientific">Acanthamoeba castellanii (strain ATCC 30010 / Neff)</name>
    <dbReference type="NCBI Taxonomy" id="1257118"/>
    <lineage>
        <taxon>Eukaryota</taxon>
        <taxon>Amoebozoa</taxon>
        <taxon>Discosea</taxon>
        <taxon>Longamoebia</taxon>
        <taxon>Centramoebida</taxon>
        <taxon>Acanthamoebidae</taxon>
        <taxon>Acanthamoeba</taxon>
    </lineage>
</organism>
<evidence type="ECO:0000256" key="6">
    <source>
        <dbReference type="PROSITE-ProRule" id="PRU00125"/>
    </source>
</evidence>
<dbReference type="RefSeq" id="XP_004353394.1">
    <property type="nucleotide sequence ID" value="XM_004353342.1"/>
</dbReference>
<accession>L8HHC5</accession>
<dbReference type="SMART" id="SM00132">
    <property type="entry name" value="LIM"/>
    <property type="match status" value="1"/>
</dbReference>
<evidence type="ECO:0000313" key="8">
    <source>
        <dbReference type="EMBL" id="ELR23866.1"/>
    </source>
</evidence>
<dbReference type="EMBL" id="KB007843">
    <property type="protein sequence ID" value="ELR23866.1"/>
    <property type="molecule type" value="Genomic_DNA"/>
</dbReference>
<evidence type="ECO:0000256" key="1">
    <source>
        <dbReference type="ARBA" id="ARBA00004123"/>
    </source>
</evidence>
<dbReference type="Gene3D" id="2.10.110.10">
    <property type="entry name" value="Cysteine Rich Protein"/>
    <property type="match status" value="1"/>
</dbReference>
<name>L8HHC5_ACACF</name>
<sequence length="187" mass="20462">MSGQKCVRCQKTAYPLESVQVNENRWHKICFKCVTCKVQLNVKTFFYREGGAYCEKCGSARFDKNAQTAETMETKNVKEKPKVSLVNEQFKGELVGQKSSEDATSLHIANRVQAHELATDVNMVNEQVRGELAGHKTAIDAGSISISRPLENSSLIKETKLVNEQIRGAGAGQQSNQVAQAAAVSGV</sequence>
<dbReference type="GO" id="GO:0030036">
    <property type="term" value="P:actin cytoskeleton organization"/>
    <property type="evidence" value="ECO:0007669"/>
    <property type="project" value="TreeGrafter"/>
</dbReference>
<keyword evidence="6" id="KW-0440">LIM domain</keyword>
<evidence type="ECO:0000259" key="7">
    <source>
        <dbReference type="PROSITE" id="PS50023"/>
    </source>
</evidence>
<dbReference type="GeneID" id="14924862"/>
<dbReference type="PANTHER" id="PTHR24215">
    <property type="entry name" value="RHO-GTPASE-ACTIVATING PROTEIN LRG1"/>
    <property type="match status" value="1"/>
</dbReference>
<keyword evidence="4 6" id="KW-0862">Zinc</keyword>
<evidence type="ECO:0000256" key="5">
    <source>
        <dbReference type="ARBA" id="ARBA00023242"/>
    </source>
</evidence>
<reference evidence="8 9" key="1">
    <citation type="journal article" date="2013" name="Genome Biol.">
        <title>Genome of Acanthamoeba castellanii highlights extensive lateral gene transfer and early evolution of tyrosine kinase signaling.</title>
        <authorList>
            <person name="Clarke M."/>
            <person name="Lohan A.J."/>
            <person name="Liu B."/>
            <person name="Lagkouvardos I."/>
            <person name="Roy S."/>
            <person name="Zafar N."/>
            <person name="Bertelli C."/>
            <person name="Schilde C."/>
            <person name="Kianianmomeni A."/>
            <person name="Burglin T.R."/>
            <person name="Frech C."/>
            <person name="Turcotte B."/>
            <person name="Kopec K.O."/>
            <person name="Synnott J.M."/>
            <person name="Choo C."/>
            <person name="Paponov I."/>
            <person name="Finkler A."/>
            <person name="Soon Heng Tan C."/>
            <person name="Hutchins A.P."/>
            <person name="Weinmeier T."/>
            <person name="Rattei T."/>
            <person name="Chu J.S."/>
            <person name="Gimenez G."/>
            <person name="Irimia M."/>
            <person name="Rigden D.J."/>
            <person name="Fitzpatrick D.A."/>
            <person name="Lorenzo-Morales J."/>
            <person name="Bateman A."/>
            <person name="Chiu C.H."/>
            <person name="Tang P."/>
            <person name="Hegemann P."/>
            <person name="Fromm H."/>
            <person name="Raoult D."/>
            <person name="Greub G."/>
            <person name="Miranda-Saavedra D."/>
            <person name="Chen N."/>
            <person name="Nash P."/>
            <person name="Ginger M.L."/>
            <person name="Horn M."/>
            <person name="Schaap P."/>
            <person name="Caler L."/>
            <person name="Loftus B."/>
        </authorList>
    </citation>
    <scope>NUCLEOTIDE SEQUENCE [LARGE SCALE GENOMIC DNA]</scope>
    <source>
        <strain evidence="8 9">Neff</strain>
    </source>
</reference>
<dbReference type="PANTHER" id="PTHR24215:SF35">
    <property type="entry name" value="MUSCLE LIM PROTEIN MLP84B"/>
    <property type="match status" value="1"/>
</dbReference>
<feature type="domain" description="LIM zinc-binding" evidence="7">
    <location>
        <begin position="4"/>
        <end position="64"/>
    </location>
</feature>
<dbReference type="OrthoDB" id="1679758at2759"/>
<dbReference type="SUPFAM" id="SSF57716">
    <property type="entry name" value="Glucocorticoid receptor-like (DNA-binding domain)"/>
    <property type="match status" value="2"/>
</dbReference>